<dbReference type="PANTHER" id="PTHR33841">
    <property type="entry name" value="DNA METHYLTRANSFERASE YEEA-RELATED"/>
    <property type="match status" value="1"/>
</dbReference>
<evidence type="ECO:0000313" key="9">
    <source>
        <dbReference type="EMBL" id="QHU14882.1"/>
    </source>
</evidence>
<dbReference type="InterPro" id="IPR029063">
    <property type="entry name" value="SAM-dependent_MTases_sf"/>
</dbReference>
<feature type="domain" description="Type II methyltransferase M.TaqI-like" evidence="8">
    <location>
        <begin position="65"/>
        <end position="190"/>
    </location>
</feature>
<evidence type="ECO:0000259" key="8">
    <source>
        <dbReference type="Pfam" id="PF07669"/>
    </source>
</evidence>
<dbReference type="Pfam" id="PF07669">
    <property type="entry name" value="Eco57I"/>
    <property type="match status" value="1"/>
</dbReference>
<dbReference type="EMBL" id="MN740847">
    <property type="protein sequence ID" value="QHU14882.1"/>
    <property type="molecule type" value="Genomic_DNA"/>
</dbReference>
<evidence type="ECO:0000256" key="4">
    <source>
        <dbReference type="ARBA" id="ARBA00022691"/>
    </source>
</evidence>
<reference evidence="9" key="1">
    <citation type="journal article" date="2020" name="Nature">
        <title>Giant virus diversity and host interactions through global metagenomics.</title>
        <authorList>
            <person name="Schulz F."/>
            <person name="Roux S."/>
            <person name="Paez-Espino D."/>
            <person name="Jungbluth S."/>
            <person name="Walsh D.A."/>
            <person name="Denef V.J."/>
            <person name="McMahon K.D."/>
            <person name="Konstantinidis K.T."/>
            <person name="Eloe-Fadrosh E.A."/>
            <person name="Kyrpides N.C."/>
            <person name="Woyke T."/>
        </authorList>
    </citation>
    <scope>NUCLEOTIDE SEQUENCE</scope>
    <source>
        <strain evidence="9">GVMAG-S-1102244-55</strain>
    </source>
</reference>
<sequence>MNFSNESKQLTKQLSKEDKKKNGIYFTPPTIIAKIIKVLFPYFKNIVKILEPSCGSGEFIQRFERFTKFNIDAIEYNETIYNSIKSKFKSTILNTDFLEWSSTKKYDLIVGNPPFYVMKKNQIKNNKYEHYYTGRPNIFVLFIAKSLELLENNGILSFVLPKNFMNCLYYNSLRKYISTTFKIIDIIECYQDKYLETQQDTIVLIIQKQNSVLNNSNYTININNYTIFNTPSIITQIKTSYQNTTTLKNMNFEVKVGNVVWNQVKDKLTDDESETRLIYSSDIVNNELSIKKYKNPAKKNYITKPGKTDLLLVVNRGYGKGDYKFSYCLIDTDKSYLIENHLICIKSTKDITKVELRTKYERIIESLKSENTKKFINLYFGNNAINTTELCEIVPINNF</sequence>
<dbReference type="InterPro" id="IPR050953">
    <property type="entry name" value="N4_N6_ade-DNA_methylase"/>
</dbReference>
<dbReference type="InterPro" id="IPR002052">
    <property type="entry name" value="DNA_methylase_N6_adenine_CS"/>
</dbReference>
<evidence type="ECO:0000256" key="1">
    <source>
        <dbReference type="ARBA" id="ARBA00011900"/>
    </source>
</evidence>
<keyword evidence="2" id="KW-0489">Methyltransferase</keyword>
<keyword evidence="6" id="KW-0238">DNA-binding</keyword>
<keyword evidence="3" id="KW-0808">Transferase</keyword>
<evidence type="ECO:0000256" key="7">
    <source>
        <dbReference type="ARBA" id="ARBA00047942"/>
    </source>
</evidence>
<dbReference type="GO" id="GO:0009307">
    <property type="term" value="P:DNA restriction-modification system"/>
    <property type="evidence" value="ECO:0007669"/>
    <property type="project" value="UniProtKB-KW"/>
</dbReference>
<dbReference type="AlphaFoldDB" id="A0A6C0K9Z8"/>
<dbReference type="GO" id="GO:0003677">
    <property type="term" value="F:DNA binding"/>
    <property type="evidence" value="ECO:0007669"/>
    <property type="project" value="UniProtKB-KW"/>
</dbReference>
<proteinExistence type="predicted"/>
<dbReference type="Gene3D" id="3.40.50.150">
    <property type="entry name" value="Vaccinia Virus protein VP39"/>
    <property type="match status" value="1"/>
</dbReference>
<dbReference type="PRINTS" id="PR00507">
    <property type="entry name" value="N12N6MTFRASE"/>
</dbReference>
<evidence type="ECO:0000256" key="5">
    <source>
        <dbReference type="ARBA" id="ARBA00022747"/>
    </source>
</evidence>
<evidence type="ECO:0000256" key="6">
    <source>
        <dbReference type="ARBA" id="ARBA00023125"/>
    </source>
</evidence>
<keyword evidence="4" id="KW-0949">S-adenosyl-L-methionine</keyword>
<dbReference type="SUPFAM" id="SSF53335">
    <property type="entry name" value="S-adenosyl-L-methionine-dependent methyltransferases"/>
    <property type="match status" value="1"/>
</dbReference>
<dbReference type="PROSITE" id="PS00092">
    <property type="entry name" value="N6_MTASE"/>
    <property type="match status" value="1"/>
</dbReference>
<dbReference type="InterPro" id="IPR011639">
    <property type="entry name" value="MethylTrfase_TaqI-like_dom"/>
</dbReference>
<dbReference type="GO" id="GO:0009007">
    <property type="term" value="F:site-specific DNA-methyltransferase (adenine-specific) activity"/>
    <property type="evidence" value="ECO:0007669"/>
    <property type="project" value="UniProtKB-EC"/>
</dbReference>
<evidence type="ECO:0000256" key="3">
    <source>
        <dbReference type="ARBA" id="ARBA00022679"/>
    </source>
</evidence>
<accession>A0A6C0K9Z8</accession>
<dbReference type="CDD" id="cd02440">
    <property type="entry name" value="AdoMet_MTases"/>
    <property type="match status" value="1"/>
</dbReference>
<dbReference type="EC" id="2.1.1.72" evidence="1"/>
<organism evidence="9">
    <name type="scientific">viral metagenome</name>
    <dbReference type="NCBI Taxonomy" id="1070528"/>
    <lineage>
        <taxon>unclassified sequences</taxon>
        <taxon>metagenomes</taxon>
        <taxon>organismal metagenomes</taxon>
    </lineage>
</organism>
<dbReference type="GO" id="GO:0032259">
    <property type="term" value="P:methylation"/>
    <property type="evidence" value="ECO:0007669"/>
    <property type="project" value="UniProtKB-KW"/>
</dbReference>
<name>A0A6C0K9Z8_9ZZZZ</name>
<dbReference type="PANTHER" id="PTHR33841:SF6">
    <property type="entry name" value="TYPE II METHYLTRANSFERASE M.HINDII"/>
    <property type="match status" value="1"/>
</dbReference>
<protein>
    <recommendedName>
        <fullName evidence="1">site-specific DNA-methyltransferase (adenine-specific)</fullName>
        <ecNumber evidence="1">2.1.1.72</ecNumber>
    </recommendedName>
</protein>
<evidence type="ECO:0000256" key="2">
    <source>
        <dbReference type="ARBA" id="ARBA00022603"/>
    </source>
</evidence>
<comment type="catalytic activity">
    <reaction evidence="7">
        <text>a 2'-deoxyadenosine in DNA + S-adenosyl-L-methionine = an N(6)-methyl-2'-deoxyadenosine in DNA + S-adenosyl-L-homocysteine + H(+)</text>
        <dbReference type="Rhea" id="RHEA:15197"/>
        <dbReference type="Rhea" id="RHEA-COMP:12418"/>
        <dbReference type="Rhea" id="RHEA-COMP:12419"/>
        <dbReference type="ChEBI" id="CHEBI:15378"/>
        <dbReference type="ChEBI" id="CHEBI:57856"/>
        <dbReference type="ChEBI" id="CHEBI:59789"/>
        <dbReference type="ChEBI" id="CHEBI:90615"/>
        <dbReference type="ChEBI" id="CHEBI:90616"/>
        <dbReference type="EC" id="2.1.1.72"/>
    </reaction>
</comment>
<keyword evidence="5" id="KW-0680">Restriction system</keyword>